<reference evidence="3 4" key="1">
    <citation type="submission" date="2019-10" db="EMBL/GenBank/DDBJ databases">
        <title>Evaluation of single-gene subtyping targets for Pseudomonas.</title>
        <authorList>
            <person name="Reichler S.J."/>
            <person name="Orsi R.H."/>
            <person name="Wiedmann M."/>
            <person name="Martin N.H."/>
            <person name="Murphy S.I."/>
        </authorList>
    </citation>
    <scope>NUCLEOTIDE SEQUENCE [LARGE SCALE GENOMIC DNA]</scope>
    <source>
        <strain evidence="2 4">FSL R10-3254</strain>
        <strain evidence="1 3">FSL R10-3257</strain>
    </source>
</reference>
<evidence type="ECO:0000313" key="1">
    <source>
        <dbReference type="EMBL" id="MQT48469.1"/>
    </source>
</evidence>
<comment type="caution">
    <text evidence="2">The sequence shown here is derived from an EMBL/GenBank/DDBJ whole genome shotgun (WGS) entry which is preliminary data.</text>
</comment>
<evidence type="ECO:0000313" key="2">
    <source>
        <dbReference type="EMBL" id="MQT90443.1"/>
    </source>
</evidence>
<dbReference type="Proteomes" id="UP000489190">
    <property type="component" value="Unassembled WGS sequence"/>
</dbReference>
<proteinExistence type="predicted"/>
<organism evidence="2 4">
    <name type="scientific">Pseudomonas helleri</name>
    <dbReference type="NCBI Taxonomy" id="1608996"/>
    <lineage>
        <taxon>Bacteria</taxon>
        <taxon>Pseudomonadati</taxon>
        <taxon>Pseudomonadota</taxon>
        <taxon>Gammaproteobacteria</taxon>
        <taxon>Pseudomonadales</taxon>
        <taxon>Pseudomonadaceae</taxon>
        <taxon>Pseudomonas</taxon>
    </lineage>
</organism>
<dbReference type="AlphaFoldDB" id="A0A6A7YMH0"/>
<evidence type="ECO:0000313" key="4">
    <source>
        <dbReference type="Proteomes" id="UP000489190"/>
    </source>
</evidence>
<dbReference type="EMBL" id="WIWJ01000032">
    <property type="protein sequence ID" value="MQT48469.1"/>
    <property type="molecule type" value="Genomic_DNA"/>
</dbReference>
<protein>
    <submittedName>
        <fullName evidence="2">Uncharacterized protein</fullName>
    </submittedName>
</protein>
<dbReference type="InterPro" id="IPR049810">
    <property type="entry name" value="S6_alt_immun-like"/>
</dbReference>
<accession>A0A6A7YMH0</accession>
<dbReference type="NCBIfam" id="NF040643">
    <property type="entry name" value="S6_alt_immun"/>
    <property type="match status" value="1"/>
</dbReference>
<sequence>MKFKFFIDDSLQNSALAIMRWTHLEEALCGEQALTPDQAALFAKLLDEPQIIDLTLFIGCVS</sequence>
<name>A0A6A7YMH0_9PSED</name>
<dbReference type="EMBL" id="WIWI01000038">
    <property type="protein sequence ID" value="MQT90443.1"/>
    <property type="molecule type" value="Genomic_DNA"/>
</dbReference>
<dbReference type="Proteomes" id="UP000441404">
    <property type="component" value="Unassembled WGS sequence"/>
</dbReference>
<gene>
    <name evidence="2" type="ORF">GHO39_15055</name>
    <name evidence="1" type="ORF">GHO40_17335</name>
</gene>
<evidence type="ECO:0000313" key="3">
    <source>
        <dbReference type="Proteomes" id="UP000441404"/>
    </source>
</evidence>